<dbReference type="InterPro" id="IPR006968">
    <property type="entry name" value="RUS_fam"/>
</dbReference>
<sequence length="460" mass="49580">MDGKQHILHYGSPSRLHVVETYGTGGRDVLKSYSLNDRKSITIHGLSNTSGALQILAQMFLPAGYPATVTPDYLRYMFDSLQAFTGEIAGLLASRAVLTSLGVGSSSPGATATAAVLLNIIQDTCGRLATILGAWKLGPVIEPECKTWRIAADIFNDVGIVLECLSPALPHRLKVLTLCFARTSRALCGVAAGGAKAALSRHFVSAGGSIADVNAKESSQETVVALCGMLVGSILVPRITSAQGTWAALVLLIGVHLLLNFLGVRSVTMSSLNRQRATLVLGSIIDRRPIPSPSEAARMESIFAPGSRLFLPSDSNSNPKAILGRCRIGVSLEEVIKHLRRHGDEDVGATVENLLRQYDAERYVLLCTRSRWGRADVLVCLKPSATPRDTLYAWTHALLAARARGRQSEGHAALQARELLNEHWEALERVGWRVDESCLLTGSDRRIEVVSTGDARYGEK</sequence>
<proteinExistence type="inferred from homology"/>
<dbReference type="PANTHER" id="PTHR12770">
    <property type="entry name" value="RUS1 FAMILY PROTEIN C16ORF58"/>
    <property type="match status" value="1"/>
</dbReference>
<protein>
    <submittedName>
        <fullName evidence="8">DUF647-domain-containing protein</fullName>
    </submittedName>
</protein>
<evidence type="ECO:0000259" key="7">
    <source>
        <dbReference type="Pfam" id="PF04884"/>
    </source>
</evidence>
<keyword evidence="5 6" id="KW-0472">Membrane</keyword>
<dbReference type="InParanoid" id="A0A165NUW0"/>
<dbReference type="EMBL" id="KV425895">
    <property type="protein sequence ID" value="KZW01257.1"/>
    <property type="molecule type" value="Genomic_DNA"/>
</dbReference>
<accession>A0A165NUW0</accession>
<keyword evidence="9" id="KW-1185">Reference proteome</keyword>
<evidence type="ECO:0000256" key="2">
    <source>
        <dbReference type="ARBA" id="ARBA00007558"/>
    </source>
</evidence>
<evidence type="ECO:0000256" key="5">
    <source>
        <dbReference type="ARBA" id="ARBA00023136"/>
    </source>
</evidence>
<dbReference type="PANTHER" id="PTHR12770:SF31">
    <property type="entry name" value="RUS FAMILY MEMBER 1"/>
    <property type="match status" value="1"/>
</dbReference>
<dbReference type="Pfam" id="PF04884">
    <property type="entry name" value="UVB_sens_prot"/>
    <property type="match status" value="1"/>
</dbReference>
<keyword evidence="4 6" id="KW-1133">Transmembrane helix</keyword>
<comment type="similarity">
    <text evidence="2">Belongs to the RUS1 family.</text>
</comment>
<gene>
    <name evidence="8" type="ORF">EXIGLDRAFT_718999</name>
</gene>
<evidence type="ECO:0000256" key="1">
    <source>
        <dbReference type="ARBA" id="ARBA00004370"/>
    </source>
</evidence>
<organism evidence="8 9">
    <name type="scientific">Exidia glandulosa HHB12029</name>
    <dbReference type="NCBI Taxonomy" id="1314781"/>
    <lineage>
        <taxon>Eukaryota</taxon>
        <taxon>Fungi</taxon>
        <taxon>Dikarya</taxon>
        <taxon>Basidiomycota</taxon>
        <taxon>Agaricomycotina</taxon>
        <taxon>Agaricomycetes</taxon>
        <taxon>Auriculariales</taxon>
        <taxon>Exidiaceae</taxon>
        <taxon>Exidia</taxon>
    </lineage>
</organism>
<dbReference type="AlphaFoldDB" id="A0A165NUW0"/>
<evidence type="ECO:0000313" key="9">
    <source>
        <dbReference type="Proteomes" id="UP000077266"/>
    </source>
</evidence>
<dbReference type="OrthoDB" id="364779at2759"/>
<reference evidence="8 9" key="1">
    <citation type="journal article" date="2016" name="Mol. Biol. Evol.">
        <title>Comparative Genomics of Early-Diverging Mushroom-Forming Fungi Provides Insights into the Origins of Lignocellulose Decay Capabilities.</title>
        <authorList>
            <person name="Nagy L.G."/>
            <person name="Riley R."/>
            <person name="Tritt A."/>
            <person name="Adam C."/>
            <person name="Daum C."/>
            <person name="Floudas D."/>
            <person name="Sun H."/>
            <person name="Yadav J.S."/>
            <person name="Pangilinan J."/>
            <person name="Larsson K.H."/>
            <person name="Matsuura K."/>
            <person name="Barry K."/>
            <person name="Labutti K."/>
            <person name="Kuo R."/>
            <person name="Ohm R.A."/>
            <person name="Bhattacharya S.S."/>
            <person name="Shirouzu T."/>
            <person name="Yoshinaga Y."/>
            <person name="Martin F.M."/>
            <person name="Grigoriev I.V."/>
            <person name="Hibbett D.S."/>
        </authorList>
    </citation>
    <scope>NUCLEOTIDE SEQUENCE [LARGE SCALE GENOMIC DNA]</scope>
    <source>
        <strain evidence="8 9">HHB12029</strain>
    </source>
</reference>
<feature type="transmembrane region" description="Helical" evidence="6">
    <location>
        <begin position="246"/>
        <end position="264"/>
    </location>
</feature>
<keyword evidence="3 6" id="KW-0812">Transmembrane</keyword>
<name>A0A165NUW0_EXIGL</name>
<comment type="subcellular location">
    <subcellularLocation>
        <location evidence="1">Membrane</location>
    </subcellularLocation>
</comment>
<dbReference type="GO" id="GO:0016020">
    <property type="term" value="C:membrane"/>
    <property type="evidence" value="ECO:0007669"/>
    <property type="project" value="UniProtKB-SubCell"/>
</dbReference>
<dbReference type="Proteomes" id="UP000077266">
    <property type="component" value="Unassembled WGS sequence"/>
</dbReference>
<evidence type="ECO:0000313" key="8">
    <source>
        <dbReference type="EMBL" id="KZW01257.1"/>
    </source>
</evidence>
<evidence type="ECO:0000256" key="3">
    <source>
        <dbReference type="ARBA" id="ARBA00022692"/>
    </source>
</evidence>
<feature type="domain" description="Protein root UVB sensitive/RUS" evidence="7">
    <location>
        <begin position="50"/>
        <end position="285"/>
    </location>
</feature>
<evidence type="ECO:0000256" key="4">
    <source>
        <dbReference type="ARBA" id="ARBA00022989"/>
    </source>
</evidence>
<dbReference type="InterPro" id="IPR054549">
    <property type="entry name" value="UVB_sens_RUS_dom"/>
</dbReference>
<evidence type="ECO:0000256" key="6">
    <source>
        <dbReference type="SAM" id="Phobius"/>
    </source>
</evidence>